<dbReference type="Gene3D" id="1.10.510.10">
    <property type="entry name" value="Transferase(Phosphotransferase) domain 1"/>
    <property type="match status" value="1"/>
</dbReference>
<dbReference type="AlphaFoldDB" id="A0A5A7PDK8"/>
<dbReference type="InterPro" id="IPR013210">
    <property type="entry name" value="LRR_N_plant-typ"/>
</dbReference>
<sequence length="958" mass="104054">MGRFSRVAVYLFVYLLHLNLASSQLPPDQLSVLTRIYDIFQNNTGPLFVWNNVTRDSNPCSWGGIDCGPDHSSVRGLSFRSFFLSTSEFLTYMCSFPSLESLDVSNNRLTSIPNAFFEPCGQQPSLLRSLNFSRNRLDGPLPAFGPGFTELEIVDFSHNSLTGEVNSQLDELISLRSLNLSYNRFTGRVPTSLGRANLLEELQLSCNNFQGQIPPNITRYLNLTLVDLSINNLSGPIPEELGTLSRLQTLVLSINNLTGEIPGSISGLRALWRFAANQNSFSGPIPSGLTSYLTSLDLSFNKLTGTLPPDLLSGPNLQSVDLTNNGISGPIPPNISTSVFRLRLGSNSINGSIPAGPFSNLARLIYLELGNNSLTGPIPSELGLCRLLALLDLSQNGLTGLLPPELGSLANLQVLSLQMNNLVGEIPANITLLSWLQKLNMSSNALNGSIPLSISSLQNLTNLYLQDNNLSGPLPDSIGSLSSLIELQLGNNRLSGQIPALPSNLQISLNLSFNLFSGPIPRTLSRLTGLEVLDLSNNRFFGEVPIFLTQLSSLTKLVLSNNNLTGMIPSTFSKHVEIDINGTNLTFPPPNISPPTPSRRKRQTLASDVIIAICSAAVAIGLLVILAMFISRKLNRINDENHQNLGQEEAPAPQVIHGKMLTANSIHRSNIDFNRAMELVSDNNANPKLRTRFSTYYKAVMPSGASYFVKKLNWSDKIFQLGSHERFGLELQVLGKLCNSNVMVPLAYVLTADSAYLFYDFAPEGTLYDVLHCGAGSRLDWASRYSVAIGVSQGLAFLHDCNSGPILLLDLSSKGIMLRSMNEPQIGDIELCKVIDPTKGMSSLSTIAGSVGYIPPEYAYTMRVTASGNVYSFGIVLLELVTGKPAVSGGIELAKWVLSNSADQSKWDQILDSSVSRTSSAVRSQMLAVLKVALACVSVSPETRPKMKSVLRMLLNAR</sequence>
<evidence type="ECO:0000259" key="15">
    <source>
        <dbReference type="PROSITE" id="PS50011"/>
    </source>
</evidence>
<dbReference type="PANTHER" id="PTHR48056">
    <property type="entry name" value="LRR RECEPTOR-LIKE SERINE/THREONINE-PROTEIN KINASE-RELATED"/>
    <property type="match status" value="1"/>
</dbReference>
<evidence type="ECO:0000256" key="12">
    <source>
        <dbReference type="ARBA" id="ARBA00023180"/>
    </source>
</evidence>
<evidence type="ECO:0000256" key="8">
    <source>
        <dbReference type="ARBA" id="ARBA00022840"/>
    </source>
</evidence>
<keyword evidence="3" id="KW-0808">Transferase</keyword>
<evidence type="ECO:0000256" key="3">
    <source>
        <dbReference type="ARBA" id="ARBA00022679"/>
    </source>
</evidence>
<keyword evidence="4 13" id="KW-0812">Transmembrane</keyword>
<dbReference type="Pfam" id="PF00069">
    <property type="entry name" value="Pkinase"/>
    <property type="match status" value="1"/>
</dbReference>
<dbReference type="InterPro" id="IPR003591">
    <property type="entry name" value="Leu-rich_rpt_typical-subtyp"/>
</dbReference>
<keyword evidence="9 13" id="KW-1133">Transmembrane helix</keyword>
<dbReference type="InterPro" id="IPR011009">
    <property type="entry name" value="Kinase-like_dom_sf"/>
</dbReference>
<dbReference type="GO" id="GO:0016020">
    <property type="term" value="C:membrane"/>
    <property type="evidence" value="ECO:0007669"/>
    <property type="project" value="UniProtKB-SubCell"/>
</dbReference>
<evidence type="ECO:0000256" key="4">
    <source>
        <dbReference type="ARBA" id="ARBA00022692"/>
    </source>
</evidence>
<dbReference type="GO" id="GO:0004672">
    <property type="term" value="F:protein kinase activity"/>
    <property type="evidence" value="ECO:0007669"/>
    <property type="project" value="InterPro"/>
</dbReference>
<dbReference type="InterPro" id="IPR000719">
    <property type="entry name" value="Prot_kinase_dom"/>
</dbReference>
<dbReference type="SMART" id="SM00220">
    <property type="entry name" value="S_TKc"/>
    <property type="match status" value="1"/>
</dbReference>
<dbReference type="GO" id="GO:0033612">
    <property type="term" value="F:receptor serine/threonine kinase binding"/>
    <property type="evidence" value="ECO:0007669"/>
    <property type="project" value="TreeGrafter"/>
</dbReference>
<dbReference type="Proteomes" id="UP000325081">
    <property type="component" value="Unassembled WGS sequence"/>
</dbReference>
<dbReference type="PROSITE" id="PS50011">
    <property type="entry name" value="PROTEIN_KINASE_DOM"/>
    <property type="match status" value="1"/>
</dbReference>
<feature type="transmembrane region" description="Helical" evidence="13">
    <location>
        <begin position="609"/>
        <end position="630"/>
    </location>
</feature>
<keyword evidence="12" id="KW-0325">Glycoprotein</keyword>
<evidence type="ECO:0000256" key="2">
    <source>
        <dbReference type="ARBA" id="ARBA00022614"/>
    </source>
</evidence>
<feature type="domain" description="Protein kinase" evidence="15">
    <location>
        <begin position="674"/>
        <end position="958"/>
    </location>
</feature>
<accession>A0A5A7PDK8</accession>
<dbReference type="SMART" id="SM00364">
    <property type="entry name" value="LRR_BAC"/>
    <property type="match status" value="5"/>
</dbReference>
<keyword evidence="17" id="KW-1185">Reference proteome</keyword>
<gene>
    <name evidence="16" type="ORF">STAS_06724</name>
</gene>
<dbReference type="PANTHER" id="PTHR48056:SF17">
    <property type="entry name" value="LEUCINE-RICH REPEAT RECEPTOR PROTEIN KINASE EMS1"/>
    <property type="match status" value="1"/>
</dbReference>
<dbReference type="FunFam" id="3.80.10.10:FF:000233">
    <property type="entry name" value="Leucine-rich repeat receptor-like protein kinase TDR"/>
    <property type="match status" value="1"/>
</dbReference>
<evidence type="ECO:0000256" key="11">
    <source>
        <dbReference type="ARBA" id="ARBA00023170"/>
    </source>
</evidence>
<evidence type="ECO:0000256" key="14">
    <source>
        <dbReference type="SAM" id="SignalP"/>
    </source>
</evidence>
<dbReference type="GO" id="GO:0051707">
    <property type="term" value="P:response to other organism"/>
    <property type="evidence" value="ECO:0007669"/>
    <property type="project" value="UniProtKB-ARBA"/>
</dbReference>
<feature type="signal peptide" evidence="14">
    <location>
        <begin position="1"/>
        <end position="23"/>
    </location>
</feature>
<dbReference type="SMART" id="SM00369">
    <property type="entry name" value="LRR_TYP"/>
    <property type="match status" value="9"/>
</dbReference>
<dbReference type="FunFam" id="1.10.510.10:FF:000388">
    <property type="entry name" value="Leucine-rich repeat receptor-like tyrosine-protein kinase PXC3"/>
    <property type="match status" value="1"/>
</dbReference>
<dbReference type="InterPro" id="IPR001611">
    <property type="entry name" value="Leu-rich_rpt"/>
</dbReference>
<dbReference type="FunFam" id="3.80.10.10:FF:000512">
    <property type="entry name" value="Leucine-rich repeat receptor-like serine/threonine-protein kinase BAM3"/>
    <property type="match status" value="1"/>
</dbReference>
<dbReference type="GO" id="GO:0006952">
    <property type="term" value="P:defense response"/>
    <property type="evidence" value="ECO:0007669"/>
    <property type="project" value="UniProtKB-ARBA"/>
</dbReference>
<evidence type="ECO:0000256" key="6">
    <source>
        <dbReference type="ARBA" id="ARBA00022737"/>
    </source>
</evidence>
<keyword evidence="7" id="KW-0547">Nucleotide-binding</keyword>
<keyword evidence="2" id="KW-0433">Leucine-rich repeat</keyword>
<dbReference type="FunFam" id="3.80.10.10:FF:000383">
    <property type="entry name" value="Leucine-rich repeat receptor protein kinase EMS1"/>
    <property type="match status" value="1"/>
</dbReference>
<dbReference type="SUPFAM" id="SSF52058">
    <property type="entry name" value="L domain-like"/>
    <property type="match status" value="1"/>
</dbReference>
<evidence type="ECO:0000256" key="13">
    <source>
        <dbReference type="SAM" id="Phobius"/>
    </source>
</evidence>
<keyword evidence="5 14" id="KW-0732">Signal</keyword>
<protein>
    <submittedName>
        <fullName evidence="16">Leucine-rich repeat receptor-like protein kinase family protein</fullName>
    </submittedName>
</protein>
<evidence type="ECO:0000313" key="16">
    <source>
        <dbReference type="EMBL" id="GER30782.1"/>
    </source>
</evidence>
<evidence type="ECO:0000256" key="10">
    <source>
        <dbReference type="ARBA" id="ARBA00023136"/>
    </source>
</evidence>
<comment type="subcellular location">
    <subcellularLocation>
        <location evidence="1">Membrane</location>
        <topology evidence="1">Single-pass type I membrane protein</topology>
    </subcellularLocation>
</comment>
<evidence type="ECO:0000256" key="9">
    <source>
        <dbReference type="ARBA" id="ARBA00022989"/>
    </source>
</evidence>
<keyword evidence="10 13" id="KW-0472">Membrane</keyword>
<dbReference type="Gene3D" id="3.80.10.10">
    <property type="entry name" value="Ribonuclease Inhibitor"/>
    <property type="match status" value="3"/>
</dbReference>
<evidence type="ECO:0000313" key="17">
    <source>
        <dbReference type="Proteomes" id="UP000325081"/>
    </source>
</evidence>
<keyword evidence="11 16" id="KW-0675">Receptor</keyword>
<dbReference type="InterPro" id="IPR032675">
    <property type="entry name" value="LRR_dom_sf"/>
</dbReference>
<dbReference type="EMBL" id="BKCP01004394">
    <property type="protein sequence ID" value="GER30782.1"/>
    <property type="molecule type" value="Genomic_DNA"/>
</dbReference>
<evidence type="ECO:0000256" key="7">
    <source>
        <dbReference type="ARBA" id="ARBA00022741"/>
    </source>
</evidence>
<proteinExistence type="predicted"/>
<reference evidence="17" key="1">
    <citation type="journal article" date="2019" name="Curr. Biol.">
        <title>Genome Sequence of Striga asiatica Provides Insight into the Evolution of Plant Parasitism.</title>
        <authorList>
            <person name="Yoshida S."/>
            <person name="Kim S."/>
            <person name="Wafula E.K."/>
            <person name="Tanskanen J."/>
            <person name="Kim Y.M."/>
            <person name="Honaas L."/>
            <person name="Yang Z."/>
            <person name="Spallek T."/>
            <person name="Conn C.E."/>
            <person name="Ichihashi Y."/>
            <person name="Cheong K."/>
            <person name="Cui S."/>
            <person name="Der J.P."/>
            <person name="Gundlach H."/>
            <person name="Jiao Y."/>
            <person name="Hori C."/>
            <person name="Ishida J.K."/>
            <person name="Kasahara H."/>
            <person name="Kiba T."/>
            <person name="Kim M.S."/>
            <person name="Koo N."/>
            <person name="Laohavisit A."/>
            <person name="Lee Y.H."/>
            <person name="Lumba S."/>
            <person name="McCourt P."/>
            <person name="Mortimer J.C."/>
            <person name="Mutuku J.M."/>
            <person name="Nomura T."/>
            <person name="Sasaki-Sekimoto Y."/>
            <person name="Seto Y."/>
            <person name="Wang Y."/>
            <person name="Wakatake T."/>
            <person name="Sakakibara H."/>
            <person name="Demura T."/>
            <person name="Yamaguchi S."/>
            <person name="Yoneyama K."/>
            <person name="Manabe R.I."/>
            <person name="Nelson D.C."/>
            <person name="Schulman A.H."/>
            <person name="Timko M.P."/>
            <person name="dePamphilis C.W."/>
            <person name="Choi D."/>
            <person name="Shirasu K."/>
        </authorList>
    </citation>
    <scope>NUCLEOTIDE SEQUENCE [LARGE SCALE GENOMIC DNA]</scope>
    <source>
        <strain evidence="17">cv. UVA1</strain>
    </source>
</reference>
<dbReference type="SUPFAM" id="SSF52047">
    <property type="entry name" value="RNI-like"/>
    <property type="match status" value="1"/>
</dbReference>
<dbReference type="PRINTS" id="PR00019">
    <property type="entry name" value="LEURICHRPT"/>
</dbReference>
<keyword evidence="6" id="KW-0677">Repeat</keyword>
<keyword evidence="8" id="KW-0067">ATP-binding</keyword>
<dbReference type="FunFam" id="3.30.200.20:FF:000454">
    <property type="entry name" value="Leucine-rich repeat receptor-like tyrosine-protein kinase PXC3"/>
    <property type="match status" value="1"/>
</dbReference>
<dbReference type="OrthoDB" id="4062651at2759"/>
<evidence type="ECO:0000256" key="5">
    <source>
        <dbReference type="ARBA" id="ARBA00022729"/>
    </source>
</evidence>
<dbReference type="Pfam" id="PF08263">
    <property type="entry name" value="LRRNT_2"/>
    <property type="match status" value="1"/>
</dbReference>
<dbReference type="GO" id="GO:0009791">
    <property type="term" value="P:post-embryonic development"/>
    <property type="evidence" value="ECO:0007669"/>
    <property type="project" value="UniProtKB-ARBA"/>
</dbReference>
<name>A0A5A7PDK8_STRAF</name>
<dbReference type="SUPFAM" id="SSF56112">
    <property type="entry name" value="Protein kinase-like (PK-like)"/>
    <property type="match status" value="1"/>
</dbReference>
<dbReference type="InterPro" id="IPR050647">
    <property type="entry name" value="Plant_LRR-RLKs"/>
</dbReference>
<dbReference type="PROSITE" id="PS51450">
    <property type="entry name" value="LRR"/>
    <property type="match status" value="1"/>
</dbReference>
<organism evidence="16 17">
    <name type="scientific">Striga asiatica</name>
    <name type="common">Asiatic witchweed</name>
    <name type="synonym">Buchnera asiatica</name>
    <dbReference type="NCBI Taxonomy" id="4170"/>
    <lineage>
        <taxon>Eukaryota</taxon>
        <taxon>Viridiplantae</taxon>
        <taxon>Streptophyta</taxon>
        <taxon>Embryophyta</taxon>
        <taxon>Tracheophyta</taxon>
        <taxon>Spermatophyta</taxon>
        <taxon>Magnoliopsida</taxon>
        <taxon>eudicotyledons</taxon>
        <taxon>Gunneridae</taxon>
        <taxon>Pentapetalae</taxon>
        <taxon>asterids</taxon>
        <taxon>lamiids</taxon>
        <taxon>Lamiales</taxon>
        <taxon>Orobanchaceae</taxon>
        <taxon>Buchnereae</taxon>
        <taxon>Striga</taxon>
    </lineage>
</organism>
<evidence type="ECO:0000256" key="1">
    <source>
        <dbReference type="ARBA" id="ARBA00004479"/>
    </source>
</evidence>
<dbReference type="GO" id="GO:0005524">
    <property type="term" value="F:ATP binding"/>
    <property type="evidence" value="ECO:0007669"/>
    <property type="project" value="UniProtKB-KW"/>
</dbReference>
<keyword evidence="16" id="KW-0418">Kinase</keyword>
<feature type="chain" id="PRO_5022683458" evidence="14">
    <location>
        <begin position="24"/>
        <end position="958"/>
    </location>
</feature>
<comment type="caution">
    <text evidence="16">The sequence shown here is derived from an EMBL/GenBank/DDBJ whole genome shotgun (WGS) entry which is preliminary data.</text>
</comment>
<dbReference type="Pfam" id="PF00560">
    <property type="entry name" value="LRR_1"/>
    <property type="match status" value="14"/>
</dbReference>